<feature type="transmembrane region" description="Helical" evidence="2">
    <location>
        <begin position="36"/>
        <end position="59"/>
    </location>
</feature>
<gene>
    <name evidence="3" type="primary">Dgri\GH18627</name>
    <name evidence="3" type="ORF">Dgri_GH18627</name>
</gene>
<protein>
    <submittedName>
        <fullName evidence="3">GH18627</fullName>
    </submittedName>
</protein>
<dbReference type="AlphaFoldDB" id="B4JHI0"/>
<keyword evidence="2" id="KW-0812">Transmembrane</keyword>
<organism evidence="4">
    <name type="scientific">Drosophila grimshawi</name>
    <name type="common">Hawaiian fruit fly</name>
    <name type="synonym">Idiomyia grimshawi</name>
    <dbReference type="NCBI Taxonomy" id="7222"/>
    <lineage>
        <taxon>Eukaryota</taxon>
        <taxon>Metazoa</taxon>
        <taxon>Ecdysozoa</taxon>
        <taxon>Arthropoda</taxon>
        <taxon>Hexapoda</taxon>
        <taxon>Insecta</taxon>
        <taxon>Pterygota</taxon>
        <taxon>Neoptera</taxon>
        <taxon>Endopterygota</taxon>
        <taxon>Diptera</taxon>
        <taxon>Brachycera</taxon>
        <taxon>Muscomorpha</taxon>
        <taxon>Ephydroidea</taxon>
        <taxon>Drosophilidae</taxon>
        <taxon>Drosophila</taxon>
        <taxon>Hawaiian Drosophila</taxon>
    </lineage>
</organism>
<accession>B4JHI0</accession>
<sequence>MTVNTLKSTPQRIRQIGESLQMLTKEAHREVMRCEYIVICLMVLVATFSIIWSVSLHLLSGDFYDGFISAKIMFKERDHIDNRSNEIGNKYFEKVGQLLYVSKEALQSPEIESPTQKSKYKIAHIYEPKESDLRLTHLISDHEPKLNALQQTTTTSEPPNNVFNAEADRKFLNKSIDIHATRWSHGLGAQFVYAFPLISEVVAIIWTAMCIIFQTGNKKTSVLPKPWRIVVPSILIFTLMSLLSACYTILTDAYLKRLCLNLRQGLSNPLAISCGDAIAVLRPYMHEHSVSHDAYLDIFRFSYVISMTLWILALLVMVLRCAFAVDFQLVDIDDMFDGRRAHMQPIQPVYTEVLQTSPQHKQQARPKSEEDYQSAKSRLSDLAVPLLELKAPEQQQTEQQQQMHLTTVA</sequence>
<dbReference type="EMBL" id="CH916369">
    <property type="protein sequence ID" value="EDV92807.1"/>
    <property type="molecule type" value="Genomic_DNA"/>
</dbReference>
<feature type="region of interest" description="Disordered" evidence="1">
    <location>
        <begin position="356"/>
        <end position="377"/>
    </location>
</feature>
<dbReference type="eggNOG" id="ENOG502T9F3">
    <property type="taxonomic scope" value="Eukaryota"/>
</dbReference>
<feature type="transmembrane region" description="Helical" evidence="2">
    <location>
        <begin position="227"/>
        <end position="250"/>
    </location>
</feature>
<dbReference type="Proteomes" id="UP000001070">
    <property type="component" value="Unassembled WGS sequence"/>
</dbReference>
<dbReference type="InParanoid" id="B4JHI0"/>
<evidence type="ECO:0000313" key="4">
    <source>
        <dbReference type="Proteomes" id="UP000001070"/>
    </source>
</evidence>
<dbReference type="OMA" id="VRCEHTV"/>
<evidence type="ECO:0000313" key="3">
    <source>
        <dbReference type="EMBL" id="EDV92807.1"/>
    </source>
</evidence>
<evidence type="ECO:0000256" key="2">
    <source>
        <dbReference type="SAM" id="Phobius"/>
    </source>
</evidence>
<dbReference type="OrthoDB" id="8173371at2759"/>
<evidence type="ECO:0000256" key="1">
    <source>
        <dbReference type="SAM" id="MobiDB-lite"/>
    </source>
</evidence>
<name>B4JHI0_DROGR</name>
<feature type="transmembrane region" description="Helical" evidence="2">
    <location>
        <begin position="191"/>
        <end position="215"/>
    </location>
</feature>
<dbReference type="STRING" id="7222.B4JHI0"/>
<feature type="transmembrane region" description="Helical" evidence="2">
    <location>
        <begin position="298"/>
        <end position="319"/>
    </location>
</feature>
<dbReference type="PhylomeDB" id="B4JHI0"/>
<dbReference type="KEGG" id="dgr:6564139"/>
<keyword evidence="2" id="KW-1133">Transmembrane helix</keyword>
<keyword evidence="2" id="KW-0472">Membrane</keyword>
<reference evidence="3 4" key="1">
    <citation type="journal article" date="2007" name="Nature">
        <title>Evolution of genes and genomes on the Drosophila phylogeny.</title>
        <authorList>
            <consortium name="Drosophila 12 Genomes Consortium"/>
            <person name="Clark A.G."/>
            <person name="Eisen M.B."/>
            <person name="Smith D.R."/>
            <person name="Bergman C.M."/>
            <person name="Oliver B."/>
            <person name="Markow T.A."/>
            <person name="Kaufman T.C."/>
            <person name="Kellis M."/>
            <person name="Gelbart W."/>
            <person name="Iyer V.N."/>
            <person name="Pollard D.A."/>
            <person name="Sackton T.B."/>
            <person name="Larracuente A.M."/>
            <person name="Singh N.D."/>
            <person name="Abad J.P."/>
            <person name="Abt D.N."/>
            <person name="Adryan B."/>
            <person name="Aguade M."/>
            <person name="Akashi H."/>
            <person name="Anderson W.W."/>
            <person name="Aquadro C.F."/>
            <person name="Ardell D.H."/>
            <person name="Arguello R."/>
            <person name="Artieri C.G."/>
            <person name="Barbash D.A."/>
            <person name="Barker D."/>
            <person name="Barsanti P."/>
            <person name="Batterham P."/>
            <person name="Batzoglou S."/>
            <person name="Begun D."/>
            <person name="Bhutkar A."/>
            <person name="Blanco E."/>
            <person name="Bosak S.A."/>
            <person name="Bradley R.K."/>
            <person name="Brand A.D."/>
            <person name="Brent M.R."/>
            <person name="Brooks A.N."/>
            <person name="Brown R.H."/>
            <person name="Butlin R.K."/>
            <person name="Caggese C."/>
            <person name="Calvi B.R."/>
            <person name="Bernardo de Carvalho A."/>
            <person name="Caspi A."/>
            <person name="Castrezana S."/>
            <person name="Celniker S.E."/>
            <person name="Chang J.L."/>
            <person name="Chapple C."/>
            <person name="Chatterji S."/>
            <person name="Chinwalla A."/>
            <person name="Civetta A."/>
            <person name="Clifton S.W."/>
            <person name="Comeron J.M."/>
            <person name="Costello J.C."/>
            <person name="Coyne J.A."/>
            <person name="Daub J."/>
            <person name="David R.G."/>
            <person name="Delcher A.L."/>
            <person name="Delehaunty K."/>
            <person name="Do C.B."/>
            <person name="Ebling H."/>
            <person name="Edwards K."/>
            <person name="Eickbush T."/>
            <person name="Evans J.D."/>
            <person name="Filipski A."/>
            <person name="Findeiss S."/>
            <person name="Freyhult E."/>
            <person name="Fulton L."/>
            <person name="Fulton R."/>
            <person name="Garcia A.C."/>
            <person name="Gardiner A."/>
            <person name="Garfield D.A."/>
            <person name="Garvin B.E."/>
            <person name="Gibson G."/>
            <person name="Gilbert D."/>
            <person name="Gnerre S."/>
            <person name="Godfrey J."/>
            <person name="Good R."/>
            <person name="Gotea V."/>
            <person name="Gravely B."/>
            <person name="Greenberg A.J."/>
            <person name="Griffiths-Jones S."/>
            <person name="Gross S."/>
            <person name="Guigo R."/>
            <person name="Gustafson E.A."/>
            <person name="Haerty W."/>
            <person name="Hahn M.W."/>
            <person name="Halligan D.L."/>
            <person name="Halpern A.L."/>
            <person name="Halter G.M."/>
            <person name="Han M.V."/>
            <person name="Heger A."/>
            <person name="Hillier L."/>
            <person name="Hinrichs A.S."/>
            <person name="Holmes I."/>
            <person name="Hoskins R.A."/>
            <person name="Hubisz M.J."/>
            <person name="Hultmark D."/>
            <person name="Huntley M.A."/>
            <person name="Jaffe D.B."/>
            <person name="Jagadeeshan S."/>
            <person name="Jeck W.R."/>
            <person name="Johnson J."/>
            <person name="Jones C.D."/>
            <person name="Jordan W.C."/>
            <person name="Karpen G.H."/>
            <person name="Kataoka E."/>
            <person name="Keightley P.D."/>
            <person name="Kheradpour P."/>
            <person name="Kirkness E.F."/>
            <person name="Koerich L.B."/>
            <person name="Kristiansen K."/>
            <person name="Kudrna D."/>
            <person name="Kulathinal R.J."/>
            <person name="Kumar S."/>
            <person name="Kwok R."/>
            <person name="Lander E."/>
            <person name="Langley C.H."/>
            <person name="Lapoint R."/>
            <person name="Lazzaro B.P."/>
            <person name="Lee S.J."/>
            <person name="Levesque L."/>
            <person name="Li R."/>
            <person name="Lin C.F."/>
            <person name="Lin M.F."/>
            <person name="Lindblad-Toh K."/>
            <person name="Llopart A."/>
            <person name="Long M."/>
            <person name="Low L."/>
            <person name="Lozovsky E."/>
            <person name="Lu J."/>
            <person name="Luo M."/>
            <person name="Machado C.A."/>
            <person name="Makalowski W."/>
            <person name="Marzo M."/>
            <person name="Matsuda M."/>
            <person name="Matzkin L."/>
            <person name="McAllister B."/>
            <person name="McBride C.S."/>
            <person name="McKernan B."/>
            <person name="McKernan K."/>
            <person name="Mendez-Lago M."/>
            <person name="Minx P."/>
            <person name="Mollenhauer M.U."/>
            <person name="Montooth K."/>
            <person name="Mount S.M."/>
            <person name="Mu X."/>
            <person name="Myers E."/>
            <person name="Negre B."/>
            <person name="Newfeld S."/>
            <person name="Nielsen R."/>
            <person name="Noor M.A."/>
            <person name="O'Grady P."/>
            <person name="Pachter L."/>
            <person name="Papaceit M."/>
            <person name="Parisi M.J."/>
            <person name="Parisi M."/>
            <person name="Parts L."/>
            <person name="Pedersen J.S."/>
            <person name="Pesole G."/>
            <person name="Phillippy A.M."/>
            <person name="Ponting C.P."/>
            <person name="Pop M."/>
            <person name="Porcelli D."/>
            <person name="Powell J.R."/>
            <person name="Prohaska S."/>
            <person name="Pruitt K."/>
            <person name="Puig M."/>
            <person name="Quesneville H."/>
            <person name="Ram K.R."/>
            <person name="Rand D."/>
            <person name="Rasmussen M.D."/>
            <person name="Reed L.K."/>
            <person name="Reenan R."/>
            <person name="Reily A."/>
            <person name="Remington K.A."/>
            <person name="Rieger T.T."/>
            <person name="Ritchie M.G."/>
            <person name="Robin C."/>
            <person name="Rogers Y.H."/>
            <person name="Rohde C."/>
            <person name="Rozas J."/>
            <person name="Rubenfield M.J."/>
            <person name="Ruiz A."/>
            <person name="Russo S."/>
            <person name="Salzberg S.L."/>
            <person name="Sanchez-Gracia A."/>
            <person name="Saranga D.J."/>
            <person name="Sato H."/>
            <person name="Schaeffer S.W."/>
            <person name="Schatz M.C."/>
            <person name="Schlenke T."/>
            <person name="Schwartz R."/>
            <person name="Segarra C."/>
            <person name="Singh R.S."/>
            <person name="Sirot L."/>
            <person name="Sirota M."/>
            <person name="Sisneros N.B."/>
            <person name="Smith C.D."/>
            <person name="Smith T.F."/>
            <person name="Spieth J."/>
            <person name="Stage D.E."/>
            <person name="Stark A."/>
            <person name="Stephan W."/>
            <person name="Strausberg R.L."/>
            <person name="Strempel S."/>
            <person name="Sturgill D."/>
            <person name="Sutton G."/>
            <person name="Sutton G.G."/>
            <person name="Tao W."/>
            <person name="Teichmann S."/>
            <person name="Tobari Y.N."/>
            <person name="Tomimura Y."/>
            <person name="Tsolas J.M."/>
            <person name="Valente V.L."/>
            <person name="Venter E."/>
            <person name="Venter J.C."/>
            <person name="Vicario S."/>
            <person name="Vieira F.G."/>
            <person name="Vilella A.J."/>
            <person name="Villasante A."/>
            <person name="Walenz B."/>
            <person name="Wang J."/>
            <person name="Wasserman M."/>
            <person name="Watts T."/>
            <person name="Wilson D."/>
            <person name="Wilson R.K."/>
            <person name="Wing R.A."/>
            <person name="Wolfner M.F."/>
            <person name="Wong A."/>
            <person name="Wong G.K."/>
            <person name="Wu C.I."/>
            <person name="Wu G."/>
            <person name="Yamamoto D."/>
            <person name="Yang H.P."/>
            <person name="Yang S.P."/>
            <person name="Yorke J.A."/>
            <person name="Yoshida K."/>
            <person name="Zdobnov E."/>
            <person name="Zhang P."/>
            <person name="Zhang Y."/>
            <person name="Zimin A.V."/>
            <person name="Baldwin J."/>
            <person name="Abdouelleil A."/>
            <person name="Abdulkadir J."/>
            <person name="Abebe A."/>
            <person name="Abera B."/>
            <person name="Abreu J."/>
            <person name="Acer S.C."/>
            <person name="Aftuck L."/>
            <person name="Alexander A."/>
            <person name="An P."/>
            <person name="Anderson E."/>
            <person name="Anderson S."/>
            <person name="Arachi H."/>
            <person name="Azer M."/>
            <person name="Bachantsang P."/>
            <person name="Barry A."/>
            <person name="Bayul T."/>
            <person name="Berlin A."/>
            <person name="Bessette D."/>
            <person name="Bloom T."/>
            <person name="Blye J."/>
            <person name="Boguslavskiy L."/>
            <person name="Bonnet C."/>
            <person name="Boukhgalter B."/>
            <person name="Bourzgui I."/>
            <person name="Brown A."/>
            <person name="Cahill P."/>
            <person name="Channer S."/>
            <person name="Cheshatsang Y."/>
            <person name="Chuda L."/>
            <person name="Citroen M."/>
            <person name="Collymore A."/>
            <person name="Cooke P."/>
            <person name="Costello M."/>
            <person name="D'Aco K."/>
            <person name="Daza R."/>
            <person name="De Haan G."/>
            <person name="DeGray S."/>
            <person name="DeMaso C."/>
            <person name="Dhargay N."/>
            <person name="Dooley K."/>
            <person name="Dooley E."/>
            <person name="Doricent M."/>
            <person name="Dorje P."/>
            <person name="Dorjee K."/>
            <person name="Dupes A."/>
            <person name="Elong R."/>
            <person name="Falk J."/>
            <person name="Farina A."/>
            <person name="Faro S."/>
            <person name="Ferguson D."/>
            <person name="Fisher S."/>
            <person name="Foley C.D."/>
            <person name="Franke A."/>
            <person name="Friedrich D."/>
            <person name="Gadbois L."/>
            <person name="Gearin G."/>
            <person name="Gearin C.R."/>
            <person name="Giannoukos G."/>
            <person name="Goode T."/>
            <person name="Graham J."/>
            <person name="Grandbois E."/>
            <person name="Grewal S."/>
            <person name="Gyaltsen K."/>
            <person name="Hafez N."/>
            <person name="Hagos B."/>
            <person name="Hall J."/>
            <person name="Henson C."/>
            <person name="Hollinger A."/>
            <person name="Honan T."/>
            <person name="Huard M.D."/>
            <person name="Hughes L."/>
            <person name="Hurhula B."/>
            <person name="Husby M.E."/>
            <person name="Kamat A."/>
            <person name="Kanga B."/>
            <person name="Kashin S."/>
            <person name="Khazanovich D."/>
            <person name="Kisner P."/>
            <person name="Lance K."/>
            <person name="Lara M."/>
            <person name="Lee W."/>
            <person name="Lennon N."/>
            <person name="Letendre F."/>
            <person name="LeVine R."/>
            <person name="Lipovsky A."/>
            <person name="Liu X."/>
            <person name="Liu J."/>
            <person name="Liu S."/>
            <person name="Lokyitsang T."/>
            <person name="Lokyitsang Y."/>
            <person name="Lubonja R."/>
            <person name="Lui A."/>
            <person name="MacDonald P."/>
            <person name="Magnisalis V."/>
            <person name="Maru K."/>
            <person name="Matthews C."/>
            <person name="McCusker W."/>
            <person name="McDonough S."/>
            <person name="Mehta T."/>
            <person name="Meldrim J."/>
            <person name="Meneus L."/>
            <person name="Mihai O."/>
            <person name="Mihalev A."/>
            <person name="Mihova T."/>
            <person name="Mittelman R."/>
            <person name="Mlenga V."/>
            <person name="Montmayeur A."/>
            <person name="Mulrain L."/>
            <person name="Navidi A."/>
            <person name="Naylor J."/>
            <person name="Negash T."/>
            <person name="Nguyen T."/>
            <person name="Nguyen N."/>
            <person name="Nicol R."/>
            <person name="Norbu C."/>
            <person name="Norbu N."/>
            <person name="Novod N."/>
            <person name="O'Neill B."/>
            <person name="Osman S."/>
            <person name="Markiewicz E."/>
            <person name="Oyono O.L."/>
            <person name="Patti C."/>
            <person name="Phunkhang P."/>
            <person name="Pierre F."/>
            <person name="Priest M."/>
            <person name="Raghuraman S."/>
            <person name="Rege F."/>
            <person name="Reyes R."/>
            <person name="Rise C."/>
            <person name="Rogov P."/>
            <person name="Ross K."/>
            <person name="Ryan E."/>
            <person name="Settipalli S."/>
            <person name="Shea T."/>
            <person name="Sherpa N."/>
            <person name="Shi L."/>
            <person name="Shih D."/>
            <person name="Sparrow T."/>
            <person name="Spaulding J."/>
            <person name="Stalker J."/>
            <person name="Stange-Thomann N."/>
            <person name="Stavropoulos S."/>
            <person name="Stone C."/>
            <person name="Strader C."/>
            <person name="Tesfaye S."/>
            <person name="Thomson T."/>
            <person name="Thoulutsang Y."/>
            <person name="Thoulutsang D."/>
            <person name="Topham K."/>
            <person name="Topping I."/>
            <person name="Tsamla T."/>
            <person name="Vassiliev H."/>
            <person name="Vo A."/>
            <person name="Wangchuk T."/>
            <person name="Wangdi T."/>
            <person name="Weiand M."/>
            <person name="Wilkinson J."/>
            <person name="Wilson A."/>
            <person name="Yadav S."/>
            <person name="Young G."/>
            <person name="Yu Q."/>
            <person name="Zembek L."/>
            <person name="Zhong D."/>
            <person name="Zimmer A."/>
            <person name="Zwirko Z."/>
            <person name="Jaffe D.B."/>
            <person name="Alvarez P."/>
            <person name="Brockman W."/>
            <person name="Butler J."/>
            <person name="Chin C."/>
            <person name="Gnerre S."/>
            <person name="Grabherr M."/>
            <person name="Kleber M."/>
            <person name="Mauceli E."/>
            <person name="MacCallum I."/>
        </authorList>
    </citation>
    <scope>NUCLEOTIDE SEQUENCE [LARGE SCALE GENOMIC DNA]</scope>
    <source>
        <strain evidence="4">Tucson 15287-2541.00</strain>
    </source>
</reference>
<dbReference type="HOGENOM" id="CLU_691291_0_0_1"/>
<proteinExistence type="predicted"/>
<keyword evidence="4" id="KW-1185">Reference proteome</keyword>